<sequence length="238" mass="24241">MSDTRGSAWCMSERAGCARHPADMLDTGIVTTVACGIAGLGAGRLGRCLLRRLRRGVRPPKLWCEVGVALLWTTAAAGNLAGAFPLWWMPVPLLLGWLAMMLTVCDLFAGRLPDALTLTAYPVAAGVLALAACAGRDPEMALRALSGAILFAGSYACVRLLSPTAMGAGDVKLAGSLGAAVGAVSPVAVMVTMVAAAVLTLAAACVARATTVPHGPAMLLPAWLATTFPAAMSVQTAL</sequence>
<feature type="transmembrane region" description="Helical" evidence="2">
    <location>
        <begin position="29"/>
        <end position="50"/>
    </location>
</feature>
<keyword evidence="5" id="KW-1185">Reference proteome</keyword>
<dbReference type="Pfam" id="PF01478">
    <property type="entry name" value="Peptidase_A24"/>
    <property type="match status" value="1"/>
</dbReference>
<dbReference type="GO" id="GO:0005886">
    <property type="term" value="C:plasma membrane"/>
    <property type="evidence" value="ECO:0007669"/>
    <property type="project" value="TreeGrafter"/>
</dbReference>
<proteinExistence type="inferred from homology"/>
<dbReference type="InterPro" id="IPR000045">
    <property type="entry name" value="Prepilin_IV_endopep_pep"/>
</dbReference>
<evidence type="ECO:0000259" key="3">
    <source>
        <dbReference type="Pfam" id="PF01478"/>
    </source>
</evidence>
<feature type="transmembrane region" description="Helical" evidence="2">
    <location>
        <begin position="173"/>
        <end position="204"/>
    </location>
</feature>
<evidence type="ECO:0000313" key="4">
    <source>
        <dbReference type="EMBL" id="RCW43880.1"/>
    </source>
</evidence>
<feature type="transmembrane region" description="Helical" evidence="2">
    <location>
        <begin position="115"/>
        <end position="134"/>
    </location>
</feature>
<keyword evidence="4" id="KW-0489">Methyltransferase</keyword>
<organism evidence="4 5">
    <name type="scientific">Halopolyspora algeriensis</name>
    <dbReference type="NCBI Taxonomy" id="1500506"/>
    <lineage>
        <taxon>Bacteria</taxon>
        <taxon>Bacillati</taxon>
        <taxon>Actinomycetota</taxon>
        <taxon>Actinomycetes</taxon>
        <taxon>Actinomycetes incertae sedis</taxon>
        <taxon>Halopolyspora</taxon>
    </lineage>
</organism>
<keyword evidence="2" id="KW-0472">Membrane</keyword>
<dbReference type="Proteomes" id="UP000253495">
    <property type="component" value="Unassembled WGS sequence"/>
</dbReference>
<feature type="domain" description="Prepilin type IV endopeptidase peptidase" evidence="3">
    <location>
        <begin position="94"/>
        <end position="200"/>
    </location>
</feature>
<dbReference type="Gene3D" id="1.20.120.1220">
    <property type="match status" value="1"/>
</dbReference>
<dbReference type="PANTHER" id="PTHR30487:SF0">
    <property type="entry name" value="PREPILIN LEADER PEPTIDASE_N-METHYLTRANSFERASE-RELATED"/>
    <property type="match status" value="1"/>
</dbReference>
<keyword evidence="2" id="KW-1133">Transmembrane helix</keyword>
<dbReference type="AlphaFoldDB" id="A0A368VQE7"/>
<dbReference type="GO" id="GO:0006465">
    <property type="term" value="P:signal peptide processing"/>
    <property type="evidence" value="ECO:0007669"/>
    <property type="project" value="TreeGrafter"/>
</dbReference>
<reference evidence="4 5" key="1">
    <citation type="submission" date="2018-07" db="EMBL/GenBank/DDBJ databases">
        <title>Genomic Encyclopedia of Type Strains, Phase III (KMG-III): the genomes of soil and plant-associated and newly described type strains.</title>
        <authorList>
            <person name="Whitman W."/>
        </authorList>
    </citation>
    <scope>NUCLEOTIDE SEQUENCE [LARGE SCALE GENOMIC DNA]</scope>
    <source>
        <strain evidence="4 5">CECT 8575</strain>
    </source>
</reference>
<evidence type="ECO:0000313" key="5">
    <source>
        <dbReference type="Proteomes" id="UP000253495"/>
    </source>
</evidence>
<keyword evidence="2" id="KW-0812">Transmembrane</keyword>
<feature type="transmembrane region" description="Helical" evidence="2">
    <location>
        <begin position="140"/>
        <end position="161"/>
    </location>
</feature>
<accession>A0A368VQE7</accession>
<keyword evidence="4" id="KW-0808">Transferase</keyword>
<comment type="caution">
    <text evidence="4">The sequence shown here is derived from an EMBL/GenBank/DDBJ whole genome shotgun (WGS) entry which is preliminary data.</text>
</comment>
<feature type="transmembrane region" description="Helical" evidence="2">
    <location>
        <begin position="62"/>
        <end position="81"/>
    </location>
</feature>
<evidence type="ECO:0000256" key="1">
    <source>
        <dbReference type="ARBA" id="ARBA00005801"/>
    </source>
</evidence>
<comment type="similarity">
    <text evidence="1">Belongs to the peptidase A24 family.</text>
</comment>
<dbReference type="EMBL" id="QPJC01000005">
    <property type="protein sequence ID" value="RCW43880.1"/>
    <property type="molecule type" value="Genomic_DNA"/>
</dbReference>
<dbReference type="GO" id="GO:0032259">
    <property type="term" value="P:methylation"/>
    <property type="evidence" value="ECO:0007669"/>
    <property type="project" value="UniProtKB-KW"/>
</dbReference>
<protein>
    <submittedName>
        <fullName evidence="4">Leader peptidase (Prepilin peptidase)/N-methyltransferase</fullName>
    </submittedName>
</protein>
<dbReference type="PANTHER" id="PTHR30487">
    <property type="entry name" value="TYPE 4 PREPILIN-LIKE PROTEINS LEADER PEPTIDE-PROCESSING ENZYME"/>
    <property type="match status" value="1"/>
</dbReference>
<dbReference type="GO" id="GO:0004190">
    <property type="term" value="F:aspartic-type endopeptidase activity"/>
    <property type="evidence" value="ECO:0007669"/>
    <property type="project" value="InterPro"/>
</dbReference>
<evidence type="ECO:0000256" key="2">
    <source>
        <dbReference type="SAM" id="Phobius"/>
    </source>
</evidence>
<gene>
    <name evidence="4" type="ORF">DFQ14_10521</name>
</gene>
<dbReference type="InterPro" id="IPR050882">
    <property type="entry name" value="Prepilin_peptidase/N-MTase"/>
</dbReference>
<name>A0A368VQE7_9ACTN</name>
<dbReference type="GO" id="GO:0008168">
    <property type="term" value="F:methyltransferase activity"/>
    <property type="evidence" value="ECO:0007669"/>
    <property type="project" value="UniProtKB-KW"/>
</dbReference>